<evidence type="ECO:0000313" key="2">
    <source>
        <dbReference type="Proteomes" id="UP001558613"/>
    </source>
</evidence>
<proteinExistence type="predicted"/>
<dbReference type="EMBL" id="JAYMGO010000016">
    <property type="protein sequence ID" value="KAL1258553.1"/>
    <property type="molecule type" value="Genomic_DNA"/>
</dbReference>
<sequence length="87" mass="9686">MRGGKLQESVSKRRGFPLESWMSFLGFSFCLARVRIKRGANPAPAGQSLAIEWTSRRLLAASAVRHLWNTASPYNKSQASSGHLYSF</sequence>
<keyword evidence="2" id="KW-1185">Reference proteome</keyword>
<comment type="caution">
    <text evidence="1">The sequence shown here is derived from an EMBL/GenBank/DDBJ whole genome shotgun (WGS) entry which is preliminary data.</text>
</comment>
<evidence type="ECO:0000313" key="1">
    <source>
        <dbReference type="EMBL" id="KAL1258553.1"/>
    </source>
</evidence>
<accession>A0ABR3M0B0</accession>
<name>A0ABR3M0B0_9TELE</name>
<organism evidence="1 2">
    <name type="scientific">Cirrhinus molitorella</name>
    <name type="common">mud carp</name>
    <dbReference type="NCBI Taxonomy" id="172907"/>
    <lineage>
        <taxon>Eukaryota</taxon>
        <taxon>Metazoa</taxon>
        <taxon>Chordata</taxon>
        <taxon>Craniata</taxon>
        <taxon>Vertebrata</taxon>
        <taxon>Euteleostomi</taxon>
        <taxon>Actinopterygii</taxon>
        <taxon>Neopterygii</taxon>
        <taxon>Teleostei</taxon>
        <taxon>Ostariophysi</taxon>
        <taxon>Cypriniformes</taxon>
        <taxon>Cyprinidae</taxon>
        <taxon>Labeoninae</taxon>
        <taxon>Labeonini</taxon>
        <taxon>Cirrhinus</taxon>
    </lineage>
</organism>
<gene>
    <name evidence="1" type="ORF">QQF64_009130</name>
</gene>
<dbReference type="Proteomes" id="UP001558613">
    <property type="component" value="Unassembled WGS sequence"/>
</dbReference>
<reference evidence="1 2" key="1">
    <citation type="submission" date="2023-09" db="EMBL/GenBank/DDBJ databases">
        <authorList>
            <person name="Wang M."/>
        </authorList>
    </citation>
    <scope>NUCLEOTIDE SEQUENCE [LARGE SCALE GENOMIC DNA]</scope>
    <source>
        <strain evidence="1">GT-2023</strain>
        <tissue evidence="1">Liver</tissue>
    </source>
</reference>
<protein>
    <submittedName>
        <fullName evidence="1">Uncharacterized protein</fullName>
    </submittedName>
</protein>